<protein>
    <submittedName>
        <fullName evidence="1">Uncharacterized protein</fullName>
    </submittedName>
</protein>
<reference evidence="1 2" key="1">
    <citation type="submission" date="2024-03" db="EMBL/GenBank/DDBJ databases">
        <title>Two novel species of the genus Flavobacterium exhibiting potentially degradation of complex polysaccharides.</title>
        <authorList>
            <person name="Lian X."/>
        </authorList>
    </citation>
    <scope>NUCLEOTIDE SEQUENCE [LARGE SCALE GENOMIC DNA]</scope>
    <source>
        <strain evidence="1 2">N6</strain>
    </source>
</reference>
<dbReference type="Proteomes" id="UP001468798">
    <property type="component" value="Unassembled WGS sequence"/>
</dbReference>
<name>A0ABU9NTE2_9FLAO</name>
<comment type="caution">
    <text evidence="1">The sequence shown here is derived from an EMBL/GenBank/DDBJ whole genome shotgun (WGS) entry which is preliminary data.</text>
</comment>
<gene>
    <name evidence="1" type="ORF">WFZ86_17660</name>
</gene>
<dbReference type="EMBL" id="JBCGDP010000023">
    <property type="protein sequence ID" value="MEM0578335.1"/>
    <property type="molecule type" value="Genomic_DNA"/>
</dbReference>
<proteinExistence type="predicted"/>
<sequence>MTVNERLYACGLIDVFDKAIQSDKVLAKKTLTHLLVDEASIELILNSKQ</sequence>
<evidence type="ECO:0000313" key="1">
    <source>
        <dbReference type="EMBL" id="MEM0578335.1"/>
    </source>
</evidence>
<organism evidence="1 2">
    <name type="scientific">Flavobacterium polysaccharolyticum</name>
    <dbReference type="NCBI Taxonomy" id="3133148"/>
    <lineage>
        <taxon>Bacteria</taxon>
        <taxon>Pseudomonadati</taxon>
        <taxon>Bacteroidota</taxon>
        <taxon>Flavobacteriia</taxon>
        <taxon>Flavobacteriales</taxon>
        <taxon>Flavobacteriaceae</taxon>
        <taxon>Flavobacterium</taxon>
    </lineage>
</organism>
<evidence type="ECO:0000313" key="2">
    <source>
        <dbReference type="Proteomes" id="UP001468798"/>
    </source>
</evidence>
<dbReference type="RefSeq" id="WP_342693159.1">
    <property type="nucleotide sequence ID" value="NZ_JBCGDP010000023.1"/>
</dbReference>
<keyword evidence="2" id="KW-1185">Reference proteome</keyword>
<accession>A0ABU9NTE2</accession>